<evidence type="ECO:0000256" key="1">
    <source>
        <dbReference type="SAM" id="Phobius"/>
    </source>
</evidence>
<dbReference type="InParanoid" id="A0A2G5DVE7"/>
<dbReference type="EMBL" id="KZ305031">
    <property type="protein sequence ID" value="PIA47480.1"/>
    <property type="molecule type" value="Genomic_DNA"/>
</dbReference>
<dbReference type="PANTHER" id="PTHR35278">
    <property type="entry name" value="TRANSMEMBRANE PROTEIN-RELATED"/>
    <property type="match status" value="1"/>
</dbReference>
<evidence type="ECO:0000313" key="2">
    <source>
        <dbReference type="EMBL" id="PIA47480.1"/>
    </source>
</evidence>
<protein>
    <submittedName>
        <fullName evidence="2">Uncharacterized protein</fullName>
    </submittedName>
</protein>
<dbReference type="Proteomes" id="UP000230069">
    <property type="component" value="Unassembled WGS sequence"/>
</dbReference>
<keyword evidence="1" id="KW-0472">Membrane</keyword>
<feature type="transmembrane region" description="Helical" evidence="1">
    <location>
        <begin position="57"/>
        <end position="75"/>
    </location>
</feature>
<keyword evidence="1" id="KW-0812">Transmembrane</keyword>
<proteinExistence type="predicted"/>
<evidence type="ECO:0000313" key="3">
    <source>
        <dbReference type="Proteomes" id="UP000230069"/>
    </source>
</evidence>
<feature type="transmembrane region" description="Helical" evidence="1">
    <location>
        <begin position="90"/>
        <end position="113"/>
    </location>
</feature>
<dbReference type="OrthoDB" id="1916120at2759"/>
<dbReference type="STRING" id="218851.A0A2G5DVE7"/>
<keyword evidence="3" id="KW-1185">Reference proteome</keyword>
<keyword evidence="1" id="KW-1133">Transmembrane helix</keyword>
<dbReference type="PANTHER" id="PTHR35278:SF1">
    <property type="entry name" value="F8K7.16"/>
    <property type="match status" value="1"/>
</dbReference>
<organism evidence="2 3">
    <name type="scientific">Aquilegia coerulea</name>
    <name type="common">Rocky mountain columbine</name>
    <dbReference type="NCBI Taxonomy" id="218851"/>
    <lineage>
        <taxon>Eukaryota</taxon>
        <taxon>Viridiplantae</taxon>
        <taxon>Streptophyta</taxon>
        <taxon>Embryophyta</taxon>
        <taxon>Tracheophyta</taxon>
        <taxon>Spermatophyta</taxon>
        <taxon>Magnoliopsida</taxon>
        <taxon>Ranunculales</taxon>
        <taxon>Ranunculaceae</taxon>
        <taxon>Thalictroideae</taxon>
        <taxon>Aquilegia</taxon>
    </lineage>
</organism>
<accession>A0A2G5DVE7</accession>
<name>A0A2G5DVE7_AQUCA</name>
<sequence length="235" mass="27310">MGNIIGSFFSGFAKVVGNLFGHPMEFLSGKSCDSVCPTSWDLICYIENFCVANVLKLLMVLALLYIVLLFFYLLHKTGVCYCIGRSLCKMIWACFAACFYACEYGCTFLCYNMRKLKRVNGRRHRREFYHQDDYINDDEESISYSPLRSIELTRSLSRRSRKIRKSHLETSLRPRSHRIRVGISRNAAFVNHTTNPVKHHKHNSTLHNIRVTKTSKFVKKGANIPNRSHHRRPRP</sequence>
<gene>
    <name evidence="2" type="ORF">AQUCO_01400256v1</name>
</gene>
<reference evidence="2 3" key="1">
    <citation type="submission" date="2017-09" db="EMBL/GenBank/DDBJ databases">
        <title>WGS assembly of Aquilegia coerulea Goldsmith.</title>
        <authorList>
            <person name="Hodges S."/>
            <person name="Kramer E."/>
            <person name="Nordborg M."/>
            <person name="Tomkins J."/>
            <person name="Borevitz J."/>
            <person name="Derieg N."/>
            <person name="Yan J."/>
            <person name="Mihaltcheva S."/>
            <person name="Hayes R.D."/>
            <person name="Rokhsar D."/>
        </authorList>
    </citation>
    <scope>NUCLEOTIDE SEQUENCE [LARGE SCALE GENOMIC DNA]</scope>
    <source>
        <strain evidence="3">cv. Goldsmith</strain>
    </source>
</reference>
<dbReference type="AlphaFoldDB" id="A0A2G5DVE7"/>